<dbReference type="KEGG" id="parb:CJU94_19625"/>
<reference evidence="1 2" key="1">
    <citation type="submission" date="2017-08" db="EMBL/GenBank/DDBJ databases">
        <title>Identification and genetic characteristics of simultaneous BTEX- and naphthalene-degrading Paraburkholderia sp. BN5 isolated from petroleum-contaminated soil.</title>
        <authorList>
            <person name="Lee Y."/>
            <person name="Jeon C.O."/>
        </authorList>
    </citation>
    <scope>NUCLEOTIDE SEQUENCE [LARGE SCALE GENOMIC DNA]</scope>
    <source>
        <strain evidence="1 2">BN5</strain>
    </source>
</reference>
<dbReference type="OrthoDB" id="9033638at2"/>
<dbReference type="AlphaFoldDB" id="A0A248VME3"/>
<dbReference type="Proteomes" id="UP000215158">
    <property type="component" value="Chromosome 1"/>
</dbReference>
<protein>
    <submittedName>
        <fullName evidence="1">Uncharacterized protein</fullName>
    </submittedName>
</protein>
<dbReference type="EMBL" id="CP022989">
    <property type="protein sequence ID" value="ASW00161.1"/>
    <property type="molecule type" value="Genomic_DNA"/>
</dbReference>
<keyword evidence="2" id="KW-1185">Reference proteome</keyword>
<proteinExistence type="predicted"/>
<dbReference type="RefSeq" id="WP_095420116.1">
    <property type="nucleotide sequence ID" value="NZ_CP022989.1"/>
</dbReference>
<evidence type="ECO:0000313" key="2">
    <source>
        <dbReference type="Proteomes" id="UP000215158"/>
    </source>
</evidence>
<accession>A0A248VME3</accession>
<name>A0A248VME3_9BURK</name>
<evidence type="ECO:0000313" key="1">
    <source>
        <dbReference type="EMBL" id="ASW00161.1"/>
    </source>
</evidence>
<organism evidence="1 2">
    <name type="scientific">Paraburkholderia aromaticivorans</name>
    <dbReference type="NCBI Taxonomy" id="2026199"/>
    <lineage>
        <taxon>Bacteria</taxon>
        <taxon>Pseudomonadati</taxon>
        <taxon>Pseudomonadota</taxon>
        <taxon>Betaproteobacteria</taxon>
        <taxon>Burkholderiales</taxon>
        <taxon>Burkholderiaceae</taxon>
        <taxon>Paraburkholderia</taxon>
    </lineage>
</organism>
<gene>
    <name evidence="1" type="ORF">CJU94_19625</name>
</gene>
<sequence length="86" mass="9934">MTYKLLSPEDLLSITGAKRYSLQAKWFEENFRIKVVCRADGSIVLTQEVFEALLAKRLGLAPKATTPSEVERPLLRSERLRRLEER</sequence>